<sequence>MRVKDKVAVVTGGSSGIGRATALRLAEEGAKIVVSDVNEEAGKATVSDIVQKGGEAHFHKADVSNEEDVKALMATTFERYGSIDVVFNNAGVGNQQLKITEIETDEWDQVVNINLKGVYLGMKHAIPYMEKGNGGSIINTSSVLGIKGMRYQGPYNAAKGGVITLTKNAALEFGTKNIRVNAIGPGVIDTPIINNWKEDEWKWGIISKANALRRLGKPEEVANVVLFLASDEASFVTGSTMMVDGGGLTY</sequence>
<dbReference type="InterPro" id="IPR036291">
    <property type="entry name" value="NAD(P)-bd_dom_sf"/>
</dbReference>
<dbReference type="CDD" id="cd05233">
    <property type="entry name" value="SDR_c"/>
    <property type="match status" value="1"/>
</dbReference>
<comment type="caution">
    <text evidence="3">The sequence shown here is derived from an EMBL/GenBank/DDBJ whole genome shotgun (WGS) entry which is preliminary data.</text>
</comment>
<reference evidence="3" key="1">
    <citation type="submission" date="2024-05" db="EMBL/GenBank/DDBJ databases">
        <title>Alkalihalobacillus sp. strain MEB203 novel alkaliphilic bacterium from Lonar Lake, India.</title>
        <authorList>
            <person name="Joshi A."/>
            <person name="Thite S."/>
            <person name="Mengade P."/>
        </authorList>
    </citation>
    <scope>NUCLEOTIDE SEQUENCE</scope>
    <source>
        <strain evidence="3">MEB 203</strain>
    </source>
</reference>
<dbReference type="PRINTS" id="PR00080">
    <property type="entry name" value="SDRFAMILY"/>
</dbReference>
<evidence type="ECO:0000313" key="4">
    <source>
        <dbReference type="Proteomes" id="UP001148125"/>
    </source>
</evidence>
<dbReference type="PRINTS" id="PR00081">
    <property type="entry name" value="GDHRDH"/>
</dbReference>
<dbReference type="InterPro" id="IPR002347">
    <property type="entry name" value="SDR_fam"/>
</dbReference>
<dbReference type="SUPFAM" id="SSF51735">
    <property type="entry name" value="NAD(P)-binding Rossmann-fold domains"/>
    <property type="match status" value="1"/>
</dbReference>
<dbReference type="PANTHER" id="PTHR24321:SF8">
    <property type="entry name" value="ESTRADIOL 17-BETA-DEHYDROGENASE 8-RELATED"/>
    <property type="match status" value="1"/>
</dbReference>
<proteinExistence type="inferred from homology"/>
<gene>
    <name evidence="3" type="ORF">N7Z68_10795</name>
</gene>
<keyword evidence="2" id="KW-0560">Oxidoreductase</keyword>
<evidence type="ECO:0000256" key="1">
    <source>
        <dbReference type="ARBA" id="ARBA00006484"/>
    </source>
</evidence>
<dbReference type="Proteomes" id="UP001148125">
    <property type="component" value="Unassembled WGS sequence"/>
</dbReference>
<dbReference type="PANTHER" id="PTHR24321">
    <property type="entry name" value="DEHYDROGENASES, SHORT CHAIN"/>
    <property type="match status" value="1"/>
</dbReference>
<evidence type="ECO:0000313" key="3">
    <source>
        <dbReference type="EMBL" id="MDE5413874.1"/>
    </source>
</evidence>
<dbReference type="EMBL" id="JAOTPO010000006">
    <property type="protein sequence ID" value="MDE5413874.1"/>
    <property type="molecule type" value="Genomic_DNA"/>
</dbReference>
<protein>
    <submittedName>
        <fullName evidence="3">SDR family oxidoreductase</fullName>
    </submittedName>
</protein>
<dbReference type="NCBIfam" id="NF005559">
    <property type="entry name" value="PRK07231.1"/>
    <property type="match status" value="1"/>
</dbReference>
<dbReference type="PROSITE" id="PS00061">
    <property type="entry name" value="ADH_SHORT"/>
    <property type="match status" value="1"/>
</dbReference>
<comment type="similarity">
    <text evidence="1">Belongs to the short-chain dehydrogenases/reductases (SDR) family.</text>
</comment>
<evidence type="ECO:0000256" key="2">
    <source>
        <dbReference type="ARBA" id="ARBA00023002"/>
    </source>
</evidence>
<dbReference type="NCBIfam" id="NF009466">
    <property type="entry name" value="PRK12826.1-2"/>
    <property type="match status" value="1"/>
</dbReference>
<name>A0ABT5VEM2_9BACI</name>
<dbReference type="InterPro" id="IPR020904">
    <property type="entry name" value="Sc_DH/Rdtase_CS"/>
</dbReference>
<organism evidence="3 4">
    <name type="scientific">Alkalihalobacterium chitinilyticum</name>
    <dbReference type="NCBI Taxonomy" id="2980103"/>
    <lineage>
        <taxon>Bacteria</taxon>
        <taxon>Bacillati</taxon>
        <taxon>Bacillota</taxon>
        <taxon>Bacilli</taxon>
        <taxon>Bacillales</taxon>
        <taxon>Bacillaceae</taxon>
        <taxon>Alkalihalobacterium</taxon>
    </lineage>
</organism>
<dbReference type="RefSeq" id="WP_275118589.1">
    <property type="nucleotide sequence ID" value="NZ_JAOTPO010000006.1"/>
</dbReference>
<dbReference type="Pfam" id="PF13561">
    <property type="entry name" value="adh_short_C2"/>
    <property type="match status" value="1"/>
</dbReference>
<dbReference type="Gene3D" id="3.40.50.720">
    <property type="entry name" value="NAD(P)-binding Rossmann-like Domain"/>
    <property type="match status" value="1"/>
</dbReference>
<accession>A0ABT5VEM2</accession>
<keyword evidence="4" id="KW-1185">Reference proteome</keyword>